<dbReference type="EMBL" id="SOAU01000001">
    <property type="protein sequence ID" value="TDT15920.1"/>
    <property type="molecule type" value="Genomic_DNA"/>
</dbReference>
<proteinExistence type="predicted"/>
<evidence type="ECO:0000313" key="3">
    <source>
        <dbReference type="EMBL" id="TDT15920.1"/>
    </source>
</evidence>
<feature type="transmembrane region" description="Helical" evidence="2">
    <location>
        <begin position="39"/>
        <end position="60"/>
    </location>
</feature>
<keyword evidence="4" id="KW-1185">Reference proteome</keyword>
<organism evidence="3 4">
    <name type="scientific">Ilumatobacter fluminis</name>
    <dbReference type="NCBI Taxonomy" id="467091"/>
    <lineage>
        <taxon>Bacteria</taxon>
        <taxon>Bacillati</taxon>
        <taxon>Actinomycetota</taxon>
        <taxon>Acidimicrobiia</taxon>
        <taxon>Acidimicrobiales</taxon>
        <taxon>Ilumatobacteraceae</taxon>
        <taxon>Ilumatobacter</taxon>
    </lineage>
</organism>
<dbReference type="AlphaFoldDB" id="A0A4R7HYP9"/>
<evidence type="ECO:0000313" key="4">
    <source>
        <dbReference type="Proteomes" id="UP000294558"/>
    </source>
</evidence>
<keyword evidence="2" id="KW-0812">Transmembrane</keyword>
<accession>A0A4R7HYP9</accession>
<gene>
    <name evidence="3" type="ORF">BDK89_1501</name>
</gene>
<comment type="caution">
    <text evidence="3">The sequence shown here is derived from an EMBL/GenBank/DDBJ whole genome shotgun (WGS) entry which is preliminary data.</text>
</comment>
<evidence type="ECO:0000256" key="1">
    <source>
        <dbReference type="SAM" id="MobiDB-lite"/>
    </source>
</evidence>
<protein>
    <submittedName>
        <fullName evidence="3">Uncharacterized protein</fullName>
    </submittedName>
</protein>
<sequence>MAWDSTRPVPWRRMVNEWLIYVAIMFVLFLFVFDNSSIVGVTAGLLVSGPLYLGFGYVLAKFGYRRKTLKELRAESAAKASSSKADEAAPAGPKPKAAPTSRTGGGQSRPGGKRKRR</sequence>
<dbReference type="Proteomes" id="UP000294558">
    <property type="component" value="Unassembled WGS sequence"/>
</dbReference>
<feature type="region of interest" description="Disordered" evidence="1">
    <location>
        <begin position="77"/>
        <end position="117"/>
    </location>
</feature>
<dbReference type="OrthoDB" id="5245037at2"/>
<feature type="transmembrane region" description="Helical" evidence="2">
    <location>
        <begin position="15"/>
        <end position="33"/>
    </location>
</feature>
<keyword evidence="2" id="KW-1133">Transmembrane helix</keyword>
<evidence type="ECO:0000256" key="2">
    <source>
        <dbReference type="SAM" id="Phobius"/>
    </source>
</evidence>
<keyword evidence="2" id="KW-0472">Membrane</keyword>
<feature type="compositionally biased region" description="Low complexity" evidence="1">
    <location>
        <begin position="77"/>
        <end position="99"/>
    </location>
</feature>
<name>A0A4R7HYP9_9ACTN</name>
<dbReference type="RefSeq" id="WP_133868332.1">
    <property type="nucleotide sequence ID" value="NZ_JAVJPS010000036.1"/>
</dbReference>
<reference evidence="3 4" key="1">
    <citation type="submission" date="2019-03" db="EMBL/GenBank/DDBJ databases">
        <title>Sequencing the genomes of 1000 actinobacteria strains.</title>
        <authorList>
            <person name="Klenk H.-P."/>
        </authorList>
    </citation>
    <scope>NUCLEOTIDE SEQUENCE [LARGE SCALE GENOMIC DNA]</scope>
    <source>
        <strain evidence="3 4">DSM 18936</strain>
    </source>
</reference>